<dbReference type="SUPFAM" id="SSF56784">
    <property type="entry name" value="HAD-like"/>
    <property type="match status" value="1"/>
</dbReference>
<dbReference type="Gene3D" id="3.30.1240.10">
    <property type="match status" value="1"/>
</dbReference>
<reference evidence="1 2" key="1">
    <citation type="submission" date="2013-09" db="EMBL/GenBank/DDBJ databases">
        <title>The Genome Sequence of Enterococcus faecium 10/96A.</title>
        <authorList>
            <consortium name="The Broad Institute Genome Sequencing Platform"/>
            <consortium name="The Broad Institute Genome Sequencing Center for Infectious Disease"/>
            <person name="Earl A.M."/>
            <person name="Gilmore M.S."/>
            <person name="Lebreton F."/>
            <person name="Courvalin P."/>
            <person name="Walker B."/>
            <person name="Young S.K."/>
            <person name="Zeng Q."/>
            <person name="Gargeya S."/>
            <person name="Fitzgerald M."/>
            <person name="Haas B."/>
            <person name="Abouelleil A."/>
            <person name="Alvarado L."/>
            <person name="Arachchi H.M."/>
            <person name="Berlin A.M."/>
            <person name="Chapman S.B."/>
            <person name="Dewar J."/>
            <person name="Goldberg J."/>
            <person name="Griggs A."/>
            <person name="Gujja S."/>
            <person name="Hansen M."/>
            <person name="Howarth C."/>
            <person name="Imamovic A."/>
            <person name="Larimer J."/>
            <person name="McCowan C."/>
            <person name="Murphy C."/>
            <person name="Neiman D."/>
            <person name="Pearson M."/>
            <person name="Priest M."/>
            <person name="Roberts A."/>
            <person name="Saif S."/>
            <person name="Shea T."/>
            <person name="Sisk P."/>
            <person name="Sykes S."/>
            <person name="Wortman J."/>
            <person name="Nusbaum C."/>
            <person name="Birren B."/>
        </authorList>
    </citation>
    <scope>NUCLEOTIDE SEQUENCE [LARGE SCALE GENOMIC DNA]</scope>
    <source>
        <strain evidence="1 2">10/96A</strain>
    </source>
</reference>
<dbReference type="NCBIfam" id="TIGR01484">
    <property type="entry name" value="HAD-SF-IIB"/>
    <property type="match status" value="1"/>
</dbReference>
<accession>A0AAV3L299</accession>
<dbReference type="EMBL" id="AXOL01000048">
    <property type="protein sequence ID" value="ERT50296.1"/>
    <property type="molecule type" value="Genomic_DNA"/>
</dbReference>
<dbReference type="Pfam" id="PF08282">
    <property type="entry name" value="Hydrolase_3"/>
    <property type="match status" value="1"/>
</dbReference>
<dbReference type="Gene3D" id="3.40.50.1000">
    <property type="entry name" value="HAD superfamily/HAD-like"/>
    <property type="match status" value="1"/>
</dbReference>
<dbReference type="InterPro" id="IPR036412">
    <property type="entry name" value="HAD-like_sf"/>
</dbReference>
<evidence type="ECO:0000313" key="1">
    <source>
        <dbReference type="EMBL" id="ERT50296.1"/>
    </source>
</evidence>
<dbReference type="Proteomes" id="UP000017126">
    <property type="component" value="Unassembled WGS sequence"/>
</dbReference>
<protein>
    <recommendedName>
        <fullName evidence="3">HAD superfamily hydrolase</fullName>
    </recommendedName>
</protein>
<dbReference type="GO" id="GO:0005829">
    <property type="term" value="C:cytosol"/>
    <property type="evidence" value="ECO:0007669"/>
    <property type="project" value="TreeGrafter"/>
</dbReference>
<organism evidence="1 2">
    <name type="scientific">Enterococcus faecium 10/96A</name>
    <dbReference type="NCBI Taxonomy" id="1391465"/>
    <lineage>
        <taxon>Bacteria</taxon>
        <taxon>Bacillati</taxon>
        <taxon>Bacillota</taxon>
        <taxon>Bacilli</taxon>
        <taxon>Lactobacillales</taxon>
        <taxon>Enterococcaceae</taxon>
        <taxon>Enterococcus</taxon>
    </lineage>
</organism>
<proteinExistence type="predicted"/>
<comment type="caution">
    <text evidence="1">The sequence shown here is derived from an EMBL/GenBank/DDBJ whole genome shotgun (WGS) entry which is preliminary data.</text>
</comment>
<evidence type="ECO:0008006" key="3">
    <source>
        <dbReference type="Google" id="ProtNLM"/>
    </source>
</evidence>
<dbReference type="AlphaFoldDB" id="A0AAV3L299"/>
<gene>
    <name evidence="1" type="ORF">O991_01770</name>
</gene>
<dbReference type="GO" id="GO:0000287">
    <property type="term" value="F:magnesium ion binding"/>
    <property type="evidence" value="ECO:0007669"/>
    <property type="project" value="TreeGrafter"/>
</dbReference>
<dbReference type="GO" id="GO:0016791">
    <property type="term" value="F:phosphatase activity"/>
    <property type="evidence" value="ECO:0007669"/>
    <property type="project" value="TreeGrafter"/>
</dbReference>
<sequence length="124" mass="14024">MNTDVPYLNSIEEDLKNDTQNSDISYSSNRYLEINHSGVTKGEGLNFLTNYLGIDMHDTIAIGDNFNDQSMLEVAGFSVGVQNMVLELKEDMDYITESTHDEHAVAHVINKFILKRNLPITQNK</sequence>
<name>A0AAV3L299_ENTFC</name>
<dbReference type="InterPro" id="IPR006379">
    <property type="entry name" value="HAD-SF_hydro_IIB"/>
</dbReference>
<evidence type="ECO:0000313" key="2">
    <source>
        <dbReference type="Proteomes" id="UP000017126"/>
    </source>
</evidence>
<dbReference type="InterPro" id="IPR023214">
    <property type="entry name" value="HAD_sf"/>
</dbReference>
<dbReference type="PANTHER" id="PTHR10000:SF55">
    <property type="entry name" value="5-AMINO-6-(5-PHOSPHO-D-RIBITYLAMINO)URACIL PHOSPHATASE YCSE"/>
    <property type="match status" value="1"/>
</dbReference>
<dbReference type="PANTHER" id="PTHR10000">
    <property type="entry name" value="PHOSPHOSERINE PHOSPHATASE"/>
    <property type="match status" value="1"/>
</dbReference>